<evidence type="ECO:0000256" key="1">
    <source>
        <dbReference type="SAM" id="SignalP"/>
    </source>
</evidence>
<protein>
    <submittedName>
        <fullName evidence="2">Uncharacterized protein</fullName>
    </submittedName>
</protein>
<organism evidence="2 3">
    <name type="scientific">Callosobruchus maculatus</name>
    <name type="common">Southern cowpea weevil</name>
    <name type="synonym">Pulse bruchid</name>
    <dbReference type="NCBI Taxonomy" id="64391"/>
    <lineage>
        <taxon>Eukaryota</taxon>
        <taxon>Metazoa</taxon>
        <taxon>Ecdysozoa</taxon>
        <taxon>Arthropoda</taxon>
        <taxon>Hexapoda</taxon>
        <taxon>Insecta</taxon>
        <taxon>Pterygota</taxon>
        <taxon>Neoptera</taxon>
        <taxon>Endopterygota</taxon>
        <taxon>Coleoptera</taxon>
        <taxon>Polyphaga</taxon>
        <taxon>Cucujiformia</taxon>
        <taxon>Chrysomeloidea</taxon>
        <taxon>Chrysomelidae</taxon>
        <taxon>Bruchinae</taxon>
        <taxon>Bruchini</taxon>
        <taxon>Callosobruchus</taxon>
    </lineage>
</organism>
<feature type="chain" id="PRO_5025010426" evidence="1">
    <location>
        <begin position="21"/>
        <end position="149"/>
    </location>
</feature>
<accession>A0A653CHW6</accession>
<dbReference type="AlphaFoldDB" id="A0A653CHW6"/>
<dbReference type="EMBL" id="CAACVG010007858">
    <property type="protein sequence ID" value="VEN47369.1"/>
    <property type="molecule type" value="Genomic_DNA"/>
</dbReference>
<proteinExistence type="predicted"/>
<sequence length="149" mass="15483">MIYWKFLLLTIITYDVVAFAEKDYLTSEVKRVPRSPTLLRKRHGGLLLGGGLLGHGGGAASGPGGQYVTNINNYGPSSVGGAVPHPHVDHHVSYGHGHGGSYAVSGAAAGGHGQAQSQSAAFALGPYSASFSQSQAQGGRRGIFDLFDY</sequence>
<evidence type="ECO:0000313" key="2">
    <source>
        <dbReference type="EMBL" id="VEN47369.1"/>
    </source>
</evidence>
<evidence type="ECO:0000313" key="3">
    <source>
        <dbReference type="Proteomes" id="UP000410492"/>
    </source>
</evidence>
<reference evidence="2 3" key="1">
    <citation type="submission" date="2019-01" db="EMBL/GenBank/DDBJ databases">
        <authorList>
            <person name="Sayadi A."/>
        </authorList>
    </citation>
    <scope>NUCLEOTIDE SEQUENCE [LARGE SCALE GENOMIC DNA]</scope>
</reference>
<dbReference type="Proteomes" id="UP000410492">
    <property type="component" value="Unassembled WGS sequence"/>
</dbReference>
<feature type="signal peptide" evidence="1">
    <location>
        <begin position="1"/>
        <end position="20"/>
    </location>
</feature>
<dbReference type="OrthoDB" id="6782230at2759"/>
<keyword evidence="1" id="KW-0732">Signal</keyword>
<keyword evidence="3" id="KW-1185">Reference proteome</keyword>
<gene>
    <name evidence="2" type="ORF">CALMAC_LOCUS9162</name>
</gene>
<name>A0A653CHW6_CALMS</name>